<evidence type="ECO:0000256" key="2">
    <source>
        <dbReference type="SAM" id="MobiDB-lite"/>
    </source>
</evidence>
<sequence>MAMKEEDDIDSLFEGMVLFTPSSQLAEEAGDENLFSDLTLNSQTLEETHQSDHTILITSSNTSRRKKRASSSLRIGYGRGESTDDHDRSVSSSSSSSNLYDDDNNNNRSIYQSPYSSSTPNPMHEFEVAKSQISHKLNLARQLAKSVSGARKDSMARRRKAAEDVHVASLKLSHLEKQLDDACESEDFEAAETISQSLASAEKEKQASLVALRDTESLCDAFHSDMIQAIHSQIAAEDHSASLLHQLATDALCDAELVLKKAQALSSQHMDSWFSSSEALEAKKMEFQIHSHLVNDALNQLHDSIDHAIQDDIHHKDSLCKRKDMLNDELHRLIDLVKEKEKEIAENDSEIQAVEERIARVVSGFRETQSTINTKYDDLQSALSQLELESKTLAEKKKEIDNLLTEEEDRGAKLRELARISSDEATTYQKVVGLRRSLMSSIIKSTEDKARLAKTEELLSEDVHRLKQEVCATRASLQELSSTKSSIQQNIETLKQRIFFIDKRVPELEAEKKVAAAARYFKEAARIAAEAKSLSVEKNGVQIEMDKAVLELKELEEEIKDTVNRLQETDGLILSIEKEVAMARFQRLHLIAGSAKAERSAALELGDLEEANILFAEAEAAESEARKLPPDYNLKEEEFSNLPKRFISIDLIANLGLKELADLAASVHLSAI</sequence>
<evidence type="ECO:0000313" key="4">
    <source>
        <dbReference type="Proteomes" id="UP000187406"/>
    </source>
</evidence>
<organism evidence="3 4">
    <name type="scientific">Cephalotus follicularis</name>
    <name type="common">Albany pitcher plant</name>
    <dbReference type="NCBI Taxonomy" id="3775"/>
    <lineage>
        <taxon>Eukaryota</taxon>
        <taxon>Viridiplantae</taxon>
        <taxon>Streptophyta</taxon>
        <taxon>Embryophyta</taxon>
        <taxon>Tracheophyta</taxon>
        <taxon>Spermatophyta</taxon>
        <taxon>Magnoliopsida</taxon>
        <taxon>eudicotyledons</taxon>
        <taxon>Gunneridae</taxon>
        <taxon>Pentapetalae</taxon>
        <taxon>rosids</taxon>
        <taxon>fabids</taxon>
        <taxon>Oxalidales</taxon>
        <taxon>Cephalotaceae</taxon>
        <taxon>Cephalotus</taxon>
    </lineage>
</organism>
<dbReference type="AlphaFoldDB" id="A0A1Q3B6Z1"/>
<feature type="coiled-coil region" evidence="1">
    <location>
        <begin position="449"/>
        <end position="497"/>
    </location>
</feature>
<dbReference type="STRING" id="3775.A0A1Q3B6Z1"/>
<name>A0A1Q3B6Z1_CEPFO</name>
<evidence type="ECO:0000313" key="3">
    <source>
        <dbReference type="EMBL" id="GAV63562.1"/>
    </source>
</evidence>
<evidence type="ECO:0000256" key="1">
    <source>
        <dbReference type="SAM" id="Coils"/>
    </source>
</evidence>
<keyword evidence="1" id="KW-0175">Coiled coil</keyword>
<dbReference type="PANTHER" id="PTHR38394:SF1">
    <property type="entry name" value="NEUROFILAMENT LIGHT PROTEIN"/>
    <property type="match status" value="1"/>
</dbReference>
<accession>A0A1Q3B6Z1</accession>
<protein>
    <recommendedName>
        <fullName evidence="5">UVR domain-containing protein</fullName>
    </recommendedName>
</protein>
<comment type="caution">
    <text evidence="3">The sequence shown here is derived from an EMBL/GenBank/DDBJ whole genome shotgun (WGS) entry which is preliminary data.</text>
</comment>
<feature type="compositionally biased region" description="Low complexity" evidence="2">
    <location>
        <begin position="90"/>
        <end position="99"/>
    </location>
</feature>
<feature type="compositionally biased region" description="Polar residues" evidence="2">
    <location>
        <begin position="110"/>
        <end position="121"/>
    </location>
</feature>
<dbReference type="InParanoid" id="A0A1Q3B6Z1"/>
<proteinExistence type="predicted"/>
<keyword evidence="4" id="KW-1185">Reference proteome</keyword>
<feature type="coiled-coil region" evidence="1">
    <location>
        <begin position="323"/>
        <end position="406"/>
    </location>
</feature>
<gene>
    <name evidence="3" type="ORF">CFOL_v3_07080</name>
</gene>
<feature type="coiled-coil region" evidence="1">
    <location>
        <begin position="538"/>
        <end position="572"/>
    </location>
</feature>
<dbReference type="OrthoDB" id="1301563at2759"/>
<reference evidence="4" key="1">
    <citation type="submission" date="2016-04" db="EMBL/GenBank/DDBJ databases">
        <title>Cephalotus genome sequencing.</title>
        <authorList>
            <person name="Fukushima K."/>
            <person name="Hasebe M."/>
            <person name="Fang X."/>
        </authorList>
    </citation>
    <scope>NUCLEOTIDE SEQUENCE [LARGE SCALE GENOMIC DNA]</scope>
    <source>
        <strain evidence="4">cv. St1</strain>
    </source>
</reference>
<dbReference type="Proteomes" id="UP000187406">
    <property type="component" value="Unassembled WGS sequence"/>
</dbReference>
<dbReference type="PANTHER" id="PTHR38394">
    <property type="entry name" value="NEUROFILAMENT LIGHT PROTEIN"/>
    <property type="match status" value="1"/>
</dbReference>
<feature type="region of interest" description="Disordered" evidence="2">
    <location>
        <begin position="45"/>
        <end position="123"/>
    </location>
</feature>
<evidence type="ECO:0008006" key="5">
    <source>
        <dbReference type="Google" id="ProtNLM"/>
    </source>
</evidence>
<dbReference type="FunCoup" id="A0A1Q3B6Z1">
    <property type="interactions" value="257"/>
</dbReference>
<dbReference type="EMBL" id="BDDD01000310">
    <property type="protein sequence ID" value="GAV63562.1"/>
    <property type="molecule type" value="Genomic_DNA"/>
</dbReference>